<evidence type="ECO:0000256" key="5">
    <source>
        <dbReference type="SAM" id="MobiDB-lite"/>
    </source>
</evidence>
<feature type="transmembrane region" description="Helical" evidence="3">
    <location>
        <begin position="72"/>
        <end position="91"/>
    </location>
</feature>
<dbReference type="SUPFAM" id="SSF117892">
    <property type="entry name" value="Band 7/SPFH domain"/>
    <property type="match status" value="1"/>
</dbReference>
<evidence type="ECO:0000313" key="7">
    <source>
        <dbReference type="EMBL" id="CAA6824873.1"/>
    </source>
</evidence>
<dbReference type="PANTHER" id="PTHR42911">
    <property type="entry name" value="MODULATOR OF FTSH PROTEASE HFLC"/>
    <property type="match status" value="1"/>
</dbReference>
<feature type="region of interest" description="Disordered" evidence="5">
    <location>
        <begin position="363"/>
        <end position="405"/>
    </location>
</feature>
<feature type="compositionally biased region" description="Polar residues" evidence="5">
    <location>
        <begin position="375"/>
        <end position="397"/>
    </location>
</feature>
<comment type="subcellular location">
    <subcellularLocation>
        <location evidence="1">Membrane</location>
        <topology evidence="1">Single-pass membrane protein</topology>
    </subcellularLocation>
</comment>
<accession>A0A6S6U7Y3</accession>
<dbReference type="InterPro" id="IPR001107">
    <property type="entry name" value="Band_7"/>
</dbReference>
<reference evidence="7" key="1">
    <citation type="submission" date="2020-01" db="EMBL/GenBank/DDBJ databases">
        <authorList>
            <person name="Meier V. D."/>
            <person name="Meier V D."/>
        </authorList>
    </citation>
    <scope>NUCLEOTIDE SEQUENCE</scope>
    <source>
        <strain evidence="7">HLG_WM_MAG_08</strain>
    </source>
</reference>
<keyword evidence="3" id="KW-0472">Membrane</keyword>
<keyword evidence="3" id="KW-0812">Transmembrane</keyword>
<proteinExistence type="inferred from homology"/>
<dbReference type="Pfam" id="PF12221">
    <property type="entry name" value="HflK_N"/>
    <property type="match status" value="1"/>
</dbReference>
<comment type="subunit">
    <text evidence="3">HflC and HflK may interact to form a multimeric complex.</text>
</comment>
<keyword evidence="3" id="KW-1133">Transmembrane helix</keyword>
<dbReference type="AlphaFoldDB" id="A0A6S6U7Y3"/>
<dbReference type="InterPro" id="IPR020980">
    <property type="entry name" value="Membrane_HflK_N"/>
</dbReference>
<organism evidence="7">
    <name type="scientific">uncultured Thiotrichaceae bacterium</name>
    <dbReference type="NCBI Taxonomy" id="298394"/>
    <lineage>
        <taxon>Bacteria</taxon>
        <taxon>Pseudomonadati</taxon>
        <taxon>Pseudomonadota</taxon>
        <taxon>Gammaproteobacteria</taxon>
        <taxon>Thiotrichales</taxon>
        <taxon>Thiotrichaceae</taxon>
        <taxon>environmental samples</taxon>
    </lineage>
</organism>
<protein>
    <recommendedName>
        <fullName evidence="3">Protein HflK</fullName>
    </recommendedName>
</protein>
<feature type="region of interest" description="Disordered" evidence="5">
    <location>
        <begin position="1"/>
        <end position="31"/>
    </location>
</feature>
<dbReference type="Gene3D" id="3.30.479.30">
    <property type="entry name" value="Band 7 domain"/>
    <property type="match status" value="1"/>
</dbReference>
<dbReference type="InterPro" id="IPR036013">
    <property type="entry name" value="Band_7/SPFH_dom_sf"/>
</dbReference>
<evidence type="ECO:0000256" key="1">
    <source>
        <dbReference type="ARBA" id="ARBA00004167"/>
    </source>
</evidence>
<feature type="domain" description="Band 7" evidence="6">
    <location>
        <begin position="86"/>
        <end position="254"/>
    </location>
</feature>
<dbReference type="PANTHER" id="PTHR42911:SF2">
    <property type="entry name" value="PROHIBITIN FAMILY PROTEIN"/>
    <property type="match status" value="1"/>
</dbReference>
<dbReference type="CDD" id="cd03404">
    <property type="entry name" value="SPFH_HflK"/>
    <property type="match status" value="1"/>
</dbReference>
<dbReference type="NCBIfam" id="TIGR01933">
    <property type="entry name" value="hflK"/>
    <property type="match status" value="1"/>
</dbReference>
<comment type="similarity">
    <text evidence="2 3">Belongs to the band 7/mec-2 family. HflK subfamily.</text>
</comment>
<dbReference type="Pfam" id="PF01145">
    <property type="entry name" value="Band_7"/>
    <property type="match status" value="1"/>
</dbReference>
<keyword evidence="4" id="KW-0175">Coiled coil</keyword>
<dbReference type="InterPro" id="IPR010201">
    <property type="entry name" value="HflK"/>
</dbReference>
<gene>
    <name evidence="7" type="ORF">HELGO_WM24964</name>
</gene>
<evidence type="ECO:0000256" key="2">
    <source>
        <dbReference type="ARBA" id="ARBA00006971"/>
    </source>
</evidence>
<sequence>MPWNEPGDDGSNKPKDPWTGKNKSSGSGAHDAEEIINKINQKLNSLFGGKGKGGDGDNEGGSGMGAPGAKGVILLTIVLFAVWLFSGFYTVDARQEALVLRLGAYNATTGPGLHWHFPAPIEKVEFVDVAQNRSAQDRSTMLTIDENIVDIEVTVQYKVKDAKDYAFNVFLPDDLRDQSRGTLYQVMRSASREVVGRSSMDFILREGREQIALETQTLMQSVLDSYKAGLQVIKVNLTYAEAPEAVKDAFDDANRAREDANRFKNEADTYSKKVVPAARGQAARKLEEANAYRDRVIAQAEGDASRFTQLVAEYRKAPDVTRERLYLETMETVMGGTRKIIVDSNSSNNLLYLPLDSTGSGAANMPSPAQVASPFINSKGQQGSDTANGRSQRNLQPGANRGERQ</sequence>
<dbReference type="GO" id="GO:0016020">
    <property type="term" value="C:membrane"/>
    <property type="evidence" value="ECO:0007669"/>
    <property type="project" value="UniProtKB-SubCell"/>
</dbReference>
<comment type="function">
    <text evidence="3">HflC and HflK could encode or regulate a protease.</text>
</comment>
<dbReference type="EMBL" id="CACVAV010000392">
    <property type="protein sequence ID" value="CAA6824873.1"/>
    <property type="molecule type" value="Genomic_DNA"/>
</dbReference>
<feature type="coiled-coil region" evidence="4">
    <location>
        <begin position="246"/>
        <end position="273"/>
    </location>
</feature>
<evidence type="ECO:0000256" key="3">
    <source>
        <dbReference type="RuleBase" id="RU364113"/>
    </source>
</evidence>
<evidence type="ECO:0000256" key="4">
    <source>
        <dbReference type="SAM" id="Coils"/>
    </source>
</evidence>
<name>A0A6S6U7Y3_9GAMM</name>
<evidence type="ECO:0000259" key="6">
    <source>
        <dbReference type="SMART" id="SM00244"/>
    </source>
</evidence>
<dbReference type="SMART" id="SM00244">
    <property type="entry name" value="PHB"/>
    <property type="match status" value="1"/>
</dbReference>